<dbReference type="PRINTS" id="PR00792">
    <property type="entry name" value="PEPSIN"/>
</dbReference>
<evidence type="ECO:0000256" key="2">
    <source>
        <dbReference type="SAM" id="SignalP"/>
    </source>
</evidence>
<evidence type="ECO:0000256" key="1">
    <source>
        <dbReference type="ARBA" id="ARBA00007447"/>
    </source>
</evidence>
<keyword evidence="5" id="KW-1185">Reference proteome</keyword>
<dbReference type="PANTHER" id="PTHR47966:SF73">
    <property type="entry name" value="PEPTIDASE A1 DOMAIN-CONTAINING PROTEIN"/>
    <property type="match status" value="1"/>
</dbReference>
<organism evidence="4 5">
    <name type="scientific">Kwoniella newhampshirensis</name>
    <dbReference type="NCBI Taxonomy" id="1651941"/>
    <lineage>
        <taxon>Eukaryota</taxon>
        <taxon>Fungi</taxon>
        <taxon>Dikarya</taxon>
        <taxon>Basidiomycota</taxon>
        <taxon>Agaricomycotina</taxon>
        <taxon>Tremellomycetes</taxon>
        <taxon>Tremellales</taxon>
        <taxon>Cryptococcaceae</taxon>
        <taxon>Kwoniella</taxon>
    </lineage>
</organism>
<evidence type="ECO:0000313" key="4">
    <source>
        <dbReference type="EMBL" id="KAK8853306.1"/>
    </source>
</evidence>
<comment type="similarity">
    <text evidence="1">Belongs to the peptidase A1 family.</text>
</comment>
<feature type="signal peptide" evidence="2">
    <location>
        <begin position="1"/>
        <end position="25"/>
    </location>
</feature>
<dbReference type="PROSITE" id="PS51767">
    <property type="entry name" value="PEPTIDASE_A1"/>
    <property type="match status" value="1"/>
</dbReference>
<accession>A0AAW0YLG9</accession>
<dbReference type="GeneID" id="92181268"/>
<reference evidence="4 5" key="1">
    <citation type="journal article" date="2024" name="bioRxiv">
        <title>Comparative genomics of Cryptococcus and Kwoniella reveals pathogenesis evolution and contrasting karyotype dynamics via intercentromeric recombination or chromosome fusion.</title>
        <authorList>
            <person name="Coelho M.A."/>
            <person name="David-Palma M."/>
            <person name="Shea T."/>
            <person name="Bowers K."/>
            <person name="McGinley-Smith S."/>
            <person name="Mohammad A.W."/>
            <person name="Gnirke A."/>
            <person name="Yurkov A.M."/>
            <person name="Nowrousian M."/>
            <person name="Sun S."/>
            <person name="Cuomo C.A."/>
            <person name="Heitman J."/>
        </authorList>
    </citation>
    <scope>NUCLEOTIDE SEQUENCE [LARGE SCALE GENOMIC DNA]</scope>
    <source>
        <strain evidence="4 5">CBS 13917</strain>
    </source>
</reference>
<dbReference type="SUPFAM" id="SSF50630">
    <property type="entry name" value="Acid proteases"/>
    <property type="match status" value="1"/>
</dbReference>
<name>A0AAW0YLG9_9TREE</name>
<feature type="chain" id="PRO_5043486179" description="Peptidase A1 domain-containing protein" evidence="2">
    <location>
        <begin position="26"/>
        <end position="365"/>
    </location>
</feature>
<comment type="caution">
    <text evidence="4">The sequence shown here is derived from an EMBL/GenBank/DDBJ whole genome shotgun (WGS) entry which is preliminary data.</text>
</comment>
<gene>
    <name evidence="4" type="ORF">IAR55_004010</name>
</gene>
<dbReference type="Pfam" id="PF00026">
    <property type="entry name" value="Asp"/>
    <property type="match status" value="1"/>
</dbReference>
<dbReference type="EMBL" id="JBCAWK010000007">
    <property type="protein sequence ID" value="KAK8853306.1"/>
    <property type="molecule type" value="Genomic_DNA"/>
</dbReference>
<dbReference type="PANTHER" id="PTHR47966">
    <property type="entry name" value="BETA-SITE APP-CLEAVING ENZYME, ISOFORM A-RELATED"/>
    <property type="match status" value="1"/>
</dbReference>
<dbReference type="RefSeq" id="XP_066802492.1">
    <property type="nucleotide sequence ID" value="XM_066947113.1"/>
</dbReference>
<dbReference type="InterPro" id="IPR034164">
    <property type="entry name" value="Pepsin-like_dom"/>
</dbReference>
<dbReference type="Gene3D" id="2.40.70.10">
    <property type="entry name" value="Acid Proteases"/>
    <property type="match status" value="2"/>
</dbReference>
<dbReference type="InterPro" id="IPR001461">
    <property type="entry name" value="Aspartic_peptidase_A1"/>
</dbReference>
<feature type="domain" description="Peptidase A1" evidence="3">
    <location>
        <begin position="66"/>
        <end position="365"/>
    </location>
</feature>
<proteinExistence type="inferred from homology"/>
<dbReference type="AlphaFoldDB" id="A0AAW0YLG9"/>
<evidence type="ECO:0000313" key="5">
    <source>
        <dbReference type="Proteomes" id="UP001388673"/>
    </source>
</evidence>
<sequence length="365" mass="39072">MAMTLCGLTITYLTITSTLLSLTHAATTLKLNRHITGSSAIQRKINALAKRDDLPLDTASSRGVSYTVDVRIGNDGSSIPVIVDTGSDQFWVASTACGICSAGGMTSSVLEAPQGCTRHSIQYGLGEVSGCVDHTSLMVGEYTVDGLHVLGVTDVDEHILSDGQYMSGIWGICRNGATVDGSPTAVSLMYTQGLIKSPTVGFYLGRDGDGTDSEMTIGDVSALPYTNTDKKVTLPSHDNPNHLNEVTIDSITINGKDLGEKIVAVIDTRSTGISTPEPLIGEVYSALFDGVAYKYANDYVIPLDFPMEARDIVGQPIEDNYGWCYGLFVPLFHGTEFMVIGDAFLHNVYHTVNVDRGDVTFYALS</sequence>
<keyword evidence="2" id="KW-0732">Signal</keyword>
<dbReference type="GO" id="GO:0004190">
    <property type="term" value="F:aspartic-type endopeptidase activity"/>
    <property type="evidence" value="ECO:0007669"/>
    <property type="project" value="InterPro"/>
</dbReference>
<dbReference type="CDD" id="cd05471">
    <property type="entry name" value="pepsin_like"/>
    <property type="match status" value="1"/>
</dbReference>
<dbReference type="GO" id="GO:0006508">
    <property type="term" value="P:proteolysis"/>
    <property type="evidence" value="ECO:0007669"/>
    <property type="project" value="InterPro"/>
</dbReference>
<dbReference type="InterPro" id="IPR033121">
    <property type="entry name" value="PEPTIDASE_A1"/>
</dbReference>
<evidence type="ECO:0000259" key="3">
    <source>
        <dbReference type="PROSITE" id="PS51767"/>
    </source>
</evidence>
<dbReference type="KEGG" id="kne:92181268"/>
<dbReference type="Proteomes" id="UP001388673">
    <property type="component" value="Unassembled WGS sequence"/>
</dbReference>
<protein>
    <recommendedName>
        <fullName evidence="3">Peptidase A1 domain-containing protein</fullName>
    </recommendedName>
</protein>
<dbReference type="InterPro" id="IPR021109">
    <property type="entry name" value="Peptidase_aspartic_dom_sf"/>
</dbReference>